<feature type="chain" id="PRO_5040198293" description="Retrotransposon gag domain-containing protein" evidence="2">
    <location>
        <begin position="20"/>
        <end position="241"/>
    </location>
</feature>
<dbReference type="Pfam" id="PF03732">
    <property type="entry name" value="Retrotrans_gag"/>
    <property type="match status" value="1"/>
</dbReference>
<feature type="signal peptide" evidence="2">
    <location>
        <begin position="1"/>
        <end position="19"/>
    </location>
</feature>
<evidence type="ECO:0000313" key="6">
    <source>
        <dbReference type="Proteomes" id="UP000886653"/>
    </source>
</evidence>
<evidence type="ECO:0000259" key="4">
    <source>
        <dbReference type="Pfam" id="PF03732"/>
    </source>
</evidence>
<dbReference type="InterPro" id="IPR001878">
    <property type="entry name" value="Znf_CCHC"/>
</dbReference>
<proteinExistence type="predicted"/>
<name>A0A9P6T678_9BASI</name>
<dbReference type="InterPro" id="IPR005162">
    <property type="entry name" value="Retrotrans_gag_dom"/>
</dbReference>
<accession>A0A9P6T678</accession>
<dbReference type="Pfam" id="PF00098">
    <property type="entry name" value="zf-CCHC"/>
    <property type="match status" value="1"/>
</dbReference>
<dbReference type="EMBL" id="MU167436">
    <property type="protein sequence ID" value="KAG0140541.1"/>
    <property type="molecule type" value="Genomic_DNA"/>
</dbReference>
<evidence type="ECO:0000313" key="5">
    <source>
        <dbReference type="EMBL" id="KAG0140541.1"/>
    </source>
</evidence>
<dbReference type="OrthoDB" id="10594687at2759"/>
<feature type="domain" description="Retrotransposon gag" evidence="4">
    <location>
        <begin position="12"/>
        <end position="102"/>
    </location>
</feature>
<sequence>MRFCHPGICLQVAFLYIHGTALTALSAAVHAKMEPKTFCQLVAFFMNHFPSTLSIQSIDKCFDNLRQNEGETVLSYWTQHQELMKDADEVGYKYDLITAFTKQLIKNKVFNHVEDELGRFHIAGIEVVVDKLALIAIERDSWEDIKHDKPRTRRDYINAISDSNNGNSQPCKRKSDEDHCGRKHANMRTCYNCGKPGHIFGPADNPICKAPITERTRKYLEEKAASGPVAGGSGLSKGAAK</sequence>
<feature type="domain" description="CCHC-type" evidence="3">
    <location>
        <begin position="188"/>
        <end position="199"/>
    </location>
</feature>
<keyword evidence="2" id="KW-0732">Signal</keyword>
<feature type="compositionally biased region" description="Polar residues" evidence="1">
    <location>
        <begin position="160"/>
        <end position="170"/>
    </location>
</feature>
<dbReference type="GO" id="GO:0003676">
    <property type="term" value="F:nucleic acid binding"/>
    <property type="evidence" value="ECO:0007669"/>
    <property type="project" value="InterPro"/>
</dbReference>
<comment type="caution">
    <text evidence="5">The sequence shown here is derived from an EMBL/GenBank/DDBJ whole genome shotgun (WGS) entry which is preliminary data.</text>
</comment>
<evidence type="ECO:0000259" key="3">
    <source>
        <dbReference type="Pfam" id="PF00098"/>
    </source>
</evidence>
<evidence type="ECO:0008006" key="7">
    <source>
        <dbReference type="Google" id="ProtNLM"/>
    </source>
</evidence>
<protein>
    <recommendedName>
        <fullName evidence="7">Retrotransposon gag domain-containing protein</fullName>
    </recommendedName>
</protein>
<dbReference type="Proteomes" id="UP000886653">
    <property type="component" value="Unassembled WGS sequence"/>
</dbReference>
<dbReference type="GO" id="GO:0008270">
    <property type="term" value="F:zinc ion binding"/>
    <property type="evidence" value="ECO:0007669"/>
    <property type="project" value="InterPro"/>
</dbReference>
<evidence type="ECO:0000256" key="1">
    <source>
        <dbReference type="SAM" id="MobiDB-lite"/>
    </source>
</evidence>
<evidence type="ECO:0000256" key="2">
    <source>
        <dbReference type="SAM" id="SignalP"/>
    </source>
</evidence>
<feature type="region of interest" description="Disordered" evidence="1">
    <location>
        <begin position="158"/>
        <end position="180"/>
    </location>
</feature>
<dbReference type="AlphaFoldDB" id="A0A9P6T678"/>
<organism evidence="5 6">
    <name type="scientific">Cronartium quercuum f. sp. fusiforme G11</name>
    <dbReference type="NCBI Taxonomy" id="708437"/>
    <lineage>
        <taxon>Eukaryota</taxon>
        <taxon>Fungi</taxon>
        <taxon>Dikarya</taxon>
        <taxon>Basidiomycota</taxon>
        <taxon>Pucciniomycotina</taxon>
        <taxon>Pucciniomycetes</taxon>
        <taxon>Pucciniales</taxon>
        <taxon>Coleosporiaceae</taxon>
        <taxon>Cronartium</taxon>
    </lineage>
</organism>
<keyword evidence="6" id="KW-1185">Reference proteome</keyword>
<reference evidence="5" key="1">
    <citation type="submission" date="2013-11" db="EMBL/GenBank/DDBJ databases">
        <title>Genome sequence of the fusiform rust pathogen reveals effectors for host alternation and coevolution with pine.</title>
        <authorList>
            <consortium name="DOE Joint Genome Institute"/>
            <person name="Smith K."/>
            <person name="Pendleton A."/>
            <person name="Kubisiak T."/>
            <person name="Anderson C."/>
            <person name="Salamov A."/>
            <person name="Aerts A."/>
            <person name="Riley R."/>
            <person name="Clum A."/>
            <person name="Lindquist E."/>
            <person name="Ence D."/>
            <person name="Campbell M."/>
            <person name="Kronenberg Z."/>
            <person name="Feau N."/>
            <person name="Dhillon B."/>
            <person name="Hamelin R."/>
            <person name="Burleigh J."/>
            <person name="Smith J."/>
            <person name="Yandell M."/>
            <person name="Nelson C."/>
            <person name="Grigoriev I."/>
            <person name="Davis J."/>
        </authorList>
    </citation>
    <scope>NUCLEOTIDE SEQUENCE</scope>
    <source>
        <strain evidence="5">G11</strain>
    </source>
</reference>
<gene>
    <name evidence="5" type="ORF">CROQUDRAFT_348186</name>
</gene>